<dbReference type="InterPro" id="IPR000916">
    <property type="entry name" value="Bet_v_I/MLP"/>
</dbReference>
<dbReference type="PANTHER" id="PTHR31213:SF157">
    <property type="entry name" value="MAJOR ALLERGEN MAL D 1-LIKE"/>
    <property type="match status" value="1"/>
</dbReference>
<dbReference type="AlphaFoldDB" id="A0A2Z7AGN9"/>
<dbReference type="OrthoDB" id="877951at2759"/>
<dbReference type="FunFam" id="3.30.530.20:FF:000007">
    <property type="entry name" value="Major pollen allergen Bet v 1-A"/>
    <property type="match status" value="1"/>
</dbReference>
<dbReference type="Proteomes" id="UP000250235">
    <property type="component" value="Unassembled WGS sequence"/>
</dbReference>
<dbReference type="GO" id="GO:0004864">
    <property type="term" value="F:protein phosphatase inhibitor activity"/>
    <property type="evidence" value="ECO:0007669"/>
    <property type="project" value="InterPro"/>
</dbReference>
<dbReference type="CDD" id="cd07816">
    <property type="entry name" value="Bet_v1-like"/>
    <property type="match status" value="1"/>
</dbReference>
<sequence length="160" mass="17712">MAVLSANHEVKVRVPAKRMFKAVVVDSNKILPKIAPRAIKSIDILQGDGGAGSIRQINFPNGAPFPYVREKIDILDMDNLVFKARAFESRMFGDKIEAIHSVQKFEDSGDGGCIIKLTVETRTKDDAEFTDEESKVVSAFGREIFSIVEEYLIAHPDVCA</sequence>
<dbReference type="EMBL" id="KV015577">
    <property type="protein sequence ID" value="KZV20718.1"/>
    <property type="molecule type" value="Genomic_DNA"/>
</dbReference>
<dbReference type="PANTHER" id="PTHR31213">
    <property type="entry name" value="OS08G0374000 PROTEIN-RELATED"/>
    <property type="match status" value="1"/>
</dbReference>
<accession>A0A2Z7AGN9</accession>
<evidence type="ECO:0000313" key="3">
    <source>
        <dbReference type="EMBL" id="KZV20718.1"/>
    </source>
</evidence>
<reference evidence="3 4" key="1">
    <citation type="journal article" date="2015" name="Proc. Natl. Acad. Sci. U.S.A.">
        <title>The resurrection genome of Boea hygrometrica: A blueprint for survival of dehydration.</title>
        <authorList>
            <person name="Xiao L."/>
            <person name="Yang G."/>
            <person name="Zhang L."/>
            <person name="Yang X."/>
            <person name="Zhao S."/>
            <person name="Ji Z."/>
            <person name="Zhou Q."/>
            <person name="Hu M."/>
            <person name="Wang Y."/>
            <person name="Chen M."/>
            <person name="Xu Y."/>
            <person name="Jin H."/>
            <person name="Xiao X."/>
            <person name="Hu G."/>
            <person name="Bao F."/>
            <person name="Hu Y."/>
            <person name="Wan P."/>
            <person name="Li L."/>
            <person name="Deng X."/>
            <person name="Kuang T."/>
            <person name="Xiang C."/>
            <person name="Zhu J.K."/>
            <person name="Oliver M.J."/>
            <person name="He Y."/>
        </authorList>
    </citation>
    <scope>NUCLEOTIDE SEQUENCE [LARGE SCALE GENOMIC DNA]</scope>
    <source>
        <strain evidence="4">cv. XS01</strain>
    </source>
</reference>
<protein>
    <submittedName>
        <fullName evidence="3">Pathogenesis-related protein STH-21-like</fullName>
    </submittedName>
</protein>
<dbReference type="Pfam" id="PF00407">
    <property type="entry name" value="Bet_v_1"/>
    <property type="match status" value="1"/>
</dbReference>
<dbReference type="Gene3D" id="3.30.530.20">
    <property type="match status" value="1"/>
</dbReference>
<organism evidence="3 4">
    <name type="scientific">Dorcoceras hygrometricum</name>
    <dbReference type="NCBI Taxonomy" id="472368"/>
    <lineage>
        <taxon>Eukaryota</taxon>
        <taxon>Viridiplantae</taxon>
        <taxon>Streptophyta</taxon>
        <taxon>Embryophyta</taxon>
        <taxon>Tracheophyta</taxon>
        <taxon>Spermatophyta</taxon>
        <taxon>Magnoliopsida</taxon>
        <taxon>eudicotyledons</taxon>
        <taxon>Gunneridae</taxon>
        <taxon>Pentapetalae</taxon>
        <taxon>asterids</taxon>
        <taxon>lamiids</taxon>
        <taxon>Lamiales</taxon>
        <taxon>Gesneriaceae</taxon>
        <taxon>Didymocarpoideae</taxon>
        <taxon>Trichosporeae</taxon>
        <taxon>Loxocarpinae</taxon>
        <taxon>Dorcoceras</taxon>
    </lineage>
</organism>
<dbReference type="GO" id="GO:0038023">
    <property type="term" value="F:signaling receptor activity"/>
    <property type="evidence" value="ECO:0007669"/>
    <property type="project" value="InterPro"/>
</dbReference>
<gene>
    <name evidence="3" type="ORF">F511_09247</name>
</gene>
<keyword evidence="4" id="KW-1185">Reference proteome</keyword>
<dbReference type="SUPFAM" id="SSF55961">
    <property type="entry name" value="Bet v1-like"/>
    <property type="match status" value="1"/>
</dbReference>
<evidence type="ECO:0000313" key="4">
    <source>
        <dbReference type="Proteomes" id="UP000250235"/>
    </source>
</evidence>
<dbReference type="GO" id="GO:0006952">
    <property type="term" value="P:defense response"/>
    <property type="evidence" value="ECO:0007669"/>
    <property type="project" value="InterPro"/>
</dbReference>
<name>A0A2Z7AGN9_9LAMI</name>
<dbReference type="InterPro" id="IPR050279">
    <property type="entry name" value="Plant_def-hormone_signal"/>
</dbReference>
<comment type="similarity">
    <text evidence="1">Belongs to the BetVI family.</text>
</comment>
<proteinExistence type="inferred from homology"/>
<evidence type="ECO:0000256" key="1">
    <source>
        <dbReference type="ARBA" id="ARBA00009744"/>
    </source>
</evidence>
<evidence type="ECO:0000259" key="2">
    <source>
        <dbReference type="Pfam" id="PF00407"/>
    </source>
</evidence>
<dbReference type="InterPro" id="IPR024949">
    <property type="entry name" value="Bet_v_I_allergen"/>
</dbReference>
<dbReference type="PRINTS" id="PR00634">
    <property type="entry name" value="BETALLERGEN"/>
</dbReference>
<feature type="domain" description="Bet v I/Major latex protein" evidence="2">
    <location>
        <begin position="5"/>
        <end position="154"/>
    </location>
</feature>
<dbReference type="GO" id="GO:0005634">
    <property type="term" value="C:nucleus"/>
    <property type="evidence" value="ECO:0007669"/>
    <property type="project" value="TreeGrafter"/>
</dbReference>
<dbReference type="GO" id="GO:0010427">
    <property type="term" value="F:abscisic acid binding"/>
    <property type="evidence" value="ECO:0007669"/>
    <property type="project" value="InterPro"/>
</dbReference>
<dbReference type="GO" id="GO:0009738">
    <property type="term" value="P:abscisic acid-activated signaling pathway"/>
    <property type="evidence" value="ECO:0007669"/>
    <property type="project" value="InterPro"/>
</dbReference>
<dbReference type="GO" id="GO:0005737">
    <property type="term" value="C:cytoplasm"/>
    <property type="evidence" value="ECO:0007669"/>
    <property type="project" value="TreeGrafter"/>
</dbReference>
<dbReference type="InterPro" id="IPR023393">
    <property type="entry name" value="START-like_dom_sf"/>
</dbReference>